<feature type="domain" description="Alcohol dehydrogenase iron-type/glycerol dehydrogenase GldA" evidence="4">
    <location>
        <begin position="9"/>
        <end position="176"/>
    </location>
</feature>
<feature type="domain" description="Fe-containing alcohol dehydrogenase-like C-terminal" evidence="5">
    <location>
        <begin position="188"/>
        <end position="379"/>
    </location>
</feature>
<evidence type="ECO:0000256" key="2">
    <source>
        <dbReference type="ARBA" id="ARBA00007358"/>
    </source>
</evidence>
<dbReference type="CDD" id="cd08187">
    <property type="entry name" value="BDH"/>
    <property type="match status" value="1"/>
</dbReference>
<dbReference type="InterPro" id="IPR044731">
    <property type="entry name" value="BDH-like"/>
</dbReference>
<dbReference type="Pfam" id="PF25137">
    <property type="entry name" value="ADH_Fe_C"/>
    <property type="match status" value="1"/>
</dbReference>
<dbReference type="GO" id="GO:1990362">
    <property type="term" value="F:butanol dehydrogenase (NAD+) activity"/>
    <property type="evidence" value="ECO:0007669"/>
    <property type="project" value="InterPro"/>
</dbReference>
<keyword evidence="3" id="KW-0560">Oxidoreductase</keyword>
<reference evidence="6" key="1">
    <citation type="submission" date="2020-10" db="EMBL/GenBank/DDBJ databases">
        <authorList>
            <person name="Gilroy R."/>
        </authorList>
    </citation>
    <scope>NUCLEOTIDE SEQUENCE</scope>
    <source>
        <strain evidence="6">7463</strain>
    </source>
</reference>
<dbReference type="GO" id="GO:0046872">
    <property type="term" value="F:metal ion binding"/>
    <property type="evidence" value="ECO:0007669"/>
    <property type="project" value="InterPro"/>
</dbReference>
<dbReference type="InterPro" id="IPR056798">
    <property type="entry name" value="ADH_Fe_C"/>
</dbReference>
<dbReference type="Gene3D" id="1.20.1090.10">
    <property type="entry name" value="Dehydroquinate synthase-like - alpha domain"/>
    <property type="match status" value="1"/>
</dbReference>
<dbReference type="AlphaFoldDB" id="A0A9D1LE52"/>
<evidence type="ECO:0000259" key="5">
    <source>
        <dbReference type="Pfam" id="PF25137"/>
    </source>
</evidence>
<comment type="cofactor">
    <cofactor evidence="1">
        <name>Fe cation</name>
        <dbReference type="ChEBI" id="CHEBI:24875"/>
    </cofactor>
</comment>
<dbReference type="Pfam" id="PF00465">
    <property type="entry name" value="Fe-ADH"/>
    <property type="match status" value="1"/>
</dbReference>
<dbReference type="GO" id="GO:0005829">
    <property type="term" value="C:cytosol"/>
    <property type="evidence" value="ECO:0007669"/>
    <property type="project" value="TreeGrafter"/>
</dbReference>
<dbReference type="InterPro" id="IPR001670">
    <property type="entry name" value="ADH_Fe/GldA"/>
</dbReference>
<proteinExistence type="inferred from homology"/>
<reference evidence="6" key="2">
    <citation type="journal article" date="2021" name="PeerJ">
        <title>Extensive microbial diversity within the chicken gut microbiome revealed by metagenomics and culture.</title>
        <authorList>
            <person name="Gilroy R."/>
            <person name="Ravi A."/>
            <person name="Getino M."/>
            <person name="Pursley I."/>
            <person name="Horton D.L."/>
            <person name="Alikhan N.F."/>
            <person name="Baker D."/>
            <person name="Gharbi K."/>
            <person name="Hall N."/>
            <person name="Watson M."/>
            <person name="Adriaenssens E.M."/>
            <person name="Foster-Nyarko E."/>
            <person name="Jarju S."/>
            <person name="Secka A."/>
            <person name="Antonio M."/>
            <person name="Oren A."/>
            <person name="Chaudhuri R.R."/>
            <person name="La Ragione R."/>
            <person name="Hildebrand F."/>
            <person name="Pallen M.J."/>
        </authorList>
    </citation>
    <scope>NUCLEOTIDE SEQUENCE</scope>
    <source>
        <strain evidence="6">7463</strain>
    </source>
</reference>
<sequence>MLNFNYCNPTRILFGRDEHKKLGEALKKENIGKVLIVYGGGSALKSGTISAVQASLEAVGIEYFTMGGVRANPTLEFASKVKKVAVDSQVDALLAVGGGSVIDTCKVAAAWAKYDGDAWDFFTKGVAITEAIPIACVLTIPAAGSEQSIRMVINHDGLKLGTASEKIRPIISVVNPELFFTLPENQIAAGVVDMISHIFERYFTNTEHVDFVSGQAEAAIRTAIEMGPKLLENHEDYDAWCQIAMVGSWAHNGYYGLGQVEDWACHAMEHELSAYDPTITHGAGLAVITPAWLRHVASVNPERMLRFAQKVMGTQGVEEGIAKLETFYRTMKMPAKLSEFGLNEEALVACAKSACARTGTIGQFKKLTSDDVLSIYKSVF</sequence>
<organism evidence="6 7">
    <name type="scientific">Candidatus Aphodousia faecigallinarum</name>
    <dbReference type="NCBI Taxonomy" id="2840677"/>
    <lineage>
        <taxon>Bacteria</taxon>
        <taxon>Pseudomonadati</taxon>
        <taxon>Pseudomonadota</taxon>
        <taxon>Betaproteobacteria</taxon>
        <taxon>Burkholderiales</taxon>
        <taxon>Sutterellaceae</taxon>
        <taxon>Sutterellaceae incertae sedis</taxon>
        <taxon>Candidatus Aphodousia</taxon>
    </lineage>
</organism>
<evidence type="ECO:0000256" key="3">
    <source>
        <dbReference type="ARBA" id="ARBA00023002"/>
    </source>
</evidence>
<dbReference type="GO" id="GO:1990002">
    <property type="term" value="F:methylglyoxal reductase (NADPH) (acetol producing) activity"/>
    <property type="evidence" value="ECO:0007669"/>
    <property type="project" value="TreeGrafter"/>
</dbReference>
<comment type="similarity">
    <text evidence="2">Belongs to the iron-containing alcohol dehydrogenase family.</text>
</comment>
<dbReference type="GO" id="GO:0008106">
    <property type="term" value="F:alcohol dehydrogenase (NADP+) activity"/>
    <property type="evidence" value="ECO:0007669"/>
    <property type="project" value="TreeGrafter"/>
</dbReference>
<comment type="caution">
    <text evidence="6">The sequence shown here is derived from an EMBL/GenBank/DDBJ whole genome shotgun (WGS) entry which is preliminary data.</text>
</comment>
<evidence type="ECO:0000259" key="4">
    <source>
        <dbReference type="Pfam" id="PF00465"/>
    </source>
</evidence>
<dbReference type="EMBL" id="DVMY01000057">
    <property type="protein sequence ID" value="HIU37288.1"/>
    <property type="molecule type" value="Genomic_DNA"/>
</dbReference>
<dbReference type="PANTHER" id="PTHR43633">
    <property type="entry name" value="ALCOHOL DEHYDROGENASE YQHD"/>
    <property type="match status" value="1"/>
</dbReference>
<evidence type="ECO:0000313" key="6">
    <source>
        <dbReference type="EMBL" id="HIU37288.1"/>
    </source>
</evidence>
<gene>
    <name evidence="6" type="ORF">IAC56_03320</name>
</gene>
<dbReference type="Gene3D" id="3.40.50.1970">
    <property type="match status" value="1"/>
</dbReference>
<evidence type="ECO:0000256" key="1">
    <source>
        <dbReference type="ARBA" id="ARBA00001962"/>
    </source>
</evidence>
<dbReference type="SUPFAM" id="SSF56796">
    <property type="entry name" value="Dehydroquinate synthase-like"/>
    <property type="match status" value="1"/>
</dbReference>
<protein>
    <submittedName>
        <fullName evidence="6">Iron-containing alcohol dehydrogenase</fullName>
    </submittedName>
</protein>
<name>A0A9D1LE52_9BURK</name>
<dbReference type="Proteomes" id="UP000824083">
    <property type="component" value="Unassembled WGS sequence"/>
</dbReference>
<dbReference type="PANTHER" id="PTHR43633:SF1">
    <property type="entry name" value="ALCOHOL DEHYDROGENASE YQHD"/>
    <property type="match status" value="1"/>
</dbReference>
<dbReference type="FunFam" id="3.40.50.1970:FF:000003">
    <property type="entry name" value="Alcohol dehydrogenase, iron-containing"/>
    <property type="match status" value="1"/>
</dbReference>
<evidence type="ECO:0000313" key="7">
    <source>
        <dbReference type="Proteomes" id="UP000824083"/>
    </source>
</evidence>
<accession>A0A9D1LE52</accession>